<dbReference type="InterPro" id="IPR036097">
    <property type="entry name" value="HisK_dim/P_sf"/>
</dbReference>
<dbReference type="EC" id="2.7.13.3" evidence="4"/>
<evidence type="ECO:0000256" key="4">
    <source>
        <dbReference type="ARBA" id="ARBA00012438"/>
    </source>
</evidence>
<dbReference type="PANTHER" id="PTHR42878">
    <property type="entry name" value="TWO-COMPONENT HISTIDINE KINASE"/>
    <property type="match status" value="1"/>
</dbReference>
<evidence type="ECO:0000256" key="7">
    <source>
        <dbReference type="ARBA" id="ARBA00022679"/>
    </source>
</evidence>
<dbReference type="SMART" id="SM00388">
    <property type="entry name" value="HisKA"/>
    <property type="match status" value="1"/>
</dbReference>
<dbReference type="Gene3D" id="3.30.565.10">
    <property type="entry name" value="Histidine kinase-like ATPase, C-terminal domain"/>
    <property type="match status" value="1"/>
</dbReference>
<comment type="similarity">
    <text evidence="2">In the N-terminal section; belongs to the phytochrome family.</text>
</comment>
<dbReference type="InterPro" id="IPR036890">
    <property type="entry name" value="HATPase_C_sf"/>
</dbReference>
<comment type="subunit">
    <text evidence="3">Homodimer.</text>
</comment>
<dbReference type="InterPro" id="IPR001294">
    <property type="entry name" value="Phytochrome"/>
</dbReference>
<dbReference type="SMART" id="SM00387">
    <property type="entry name" value="HATPase_c"/>
    <property type="match status" value="1"/>
</dbReference>
<dbReference type="Pfam" id="PF01590">
    <property type="entry name" value="GAF"/>
    <property type="match status" value="1"/>
</dbReference>
<dbReference type="Pfam" id="PF02518">
    <property type="entry name" value="HATPase_c"/>
    <property type="match status" value="1"/>
</dbReference>
<dbReference type="InterPro" id="IPR035965">
    <property type="entry name" value="PAS-like_dom_sf"/>
</dbReference>
<dbReference type="PROSITE" id="PS50046">
    <property type="entry name" value="PHYTOCHROME_2"/>
    <property type="match status" value="1"/>
</dbReference>
<dbReference type="SMART" id="SM00065">
    <property type="entry name" value="GAF"/>
    <property type="match status" value="1"/>
</dbReference>
<evidence type="ECO:0000313" key="15">
    <source>
        <dbReference type="Proteomes" id="UP001621534"/>
    </source>
</evidence>
<dbReference type="CDD" id="cd00130">
    <property type="entry name" value="PAS"/>
    <property type="match status" value="1"/>
</dbReference>
<dbReference type="PROSITE" id="PS50109">
    <property type="entry name" value="HIS_KIN"/>
    <property type="match status" value="1"/>
</dbReference>
<dbReference type="InterPro" id="IPR013515">
    <property type="entry name" value="Phytochrome_cen-reg"/>
</dbReference>
<keyword evidence="15" id="KW-1185">Reference proteome</keyword>
<evidence type="ECO:0000256" key="8">
    <source>
        <dbReference type="ARBA" id="ARBA00022777"/>
    </source>
</evidence>
<comment type="caution">
    <text evidence="14">The sequence shown here is derived from an EMBL/GenBank/DDBJ whole genome shotgun (WGS) entry which is preliminary data.</text>
</comment>
<feature type="domain" description="Phytochrome chromophore attachment site" evidence="12">
    <location>
        <begin position="189"/>
        <end position="347"/>
    </location>
</feature>
<dbReference type="InterPro" id="IPR016132">
    <property type="entry name" value="Phyto_chromo_attachment"/>
</dbReference>
<dbReference type="Pfam" id="PF00512">
    <property type="entry name" value="HisKA"/>
    <property type="match status" value="1"/>
</dbReference>
<sequence length="784" mass="87262">MAICRQSRRHSDTVHVKHPVPCAFRHARTEPTGEPLLTTAQNALDQAVERCAQEPIQVPGSIQPQGFLLVLDEHDLRILQASENAERWLGLPARELVGCTFPDLISEGFDLRAHLQYLPDDEVFPFHIGDVQLRQGVPGGERLRVLVHRHDQVLISEFEPIRSSPGPTGHGDYYPLVRAFVSSVHQAGSIEELLQQSVVQLKRITGFGRVKAYRFDAEGNGQVLAEVADPGYPSYLGLCFPASDIPRQARELYRVNRIRVIEDANYQASVLVPSNNPRTGKPLDMSFAALRSVSPVHLQYMRNMGTLASMSLSIVVDGQLWGLVSCHHVQPHRVDLPTRTACELLGSVLSLQIESREAHTSTQTLLDMRQRIVRMLASMADHDNVSQGLRASPDVLLDFAGASGAAIISAERCDLIGITPPEAQVNALVHWLGGRGEVFHTDNIRRDIDELPELAEHAGGLLAVSISQIHSNYLVWFRPEQIRTVTWAGRPEKHIGAQGSLDPRNSFERWQEQLSGFCQAWDPLIIEGVQELRGAVFGIVLRKAEELAQLAGELKRSNKELEAFSYSVSHDLRAPLRHIAGYTELLGEIEGAGLSERGRRFLQHIEEAAHFAGTLVDNLLNFSQMGRSALRLSDVDLNTLVEAIRSEMAPDYAGREIVWEVEQLPKVIGDPAFINMALHNLIANAIKYTRGRQPARINIGARQLENETEIFIRDNGVGFDMAYAGKLFGVFQRLHRMEDFEGTGIGLASVRRIIERHDGRVWADGQIDQGASFHFTLPRNSINT</sequence>
<keyword evidence="9" id="KW-0157">Chromophore</keyword>
<evidence type="ECO:0000256" key="10">
    <source>
        <dbReference type="ARBA" id="ARBA00023136"/>
    </source>
</evidence>
<dbReference type="Gene3D" id="1.10.287.130">
    <property type="match status" value="1"/>
</dbReference>
<dbReference type="Pfam" id="PF08446">
    <property type="entry name" value="PAS_2"/>
    <property type="match status" value="1"/>
</dbReference>
<keyword evidence="7" id="KW-0808">Transferase</keyword>
<comment type="catalytic activity">
    <reaction evidence="1">
        <text>ATP + protein L-histidine = ADP + protein N-phospho-L-histidine.</text>
        <dbReference type="EC" id="2.7.13.3"/>
    </reaction>
</comment>
<evidence type="ECO:0000256" key="2">
    <source>
        <dbReference type="ARBA" id="ARBA00006402"/>
    </source>
</evidence>
<feature type="domain" description="Histidine kinase" evidence="13">
    <location>
        <begin position="567"/>
        <end position="781"/>
    </location>
</feature>
<organism evidence="14 15">
    <name type="scientific">Pseudomonas urmiensis</name>
    <dbReference type="NCBI Taxonomy" id="2745493"/>
    <lineage>
        <taxon>Bacteria</taxon>
        <taxon>Pseudomonadati</taxon>
        <taxon>Pseudomonadota</taxon>
        <taxon>Gammaproteobacteria</taxon>
        <taxon>Pseudomonadales</taxon>
        <taxon>Pseudomonadaceae</taxon>
        <taxon>Pseudomonas</taxon>
    </lineage>
</organism>
<keyword evidence="6" id="KW-0716">Sensory transduction</keyword>
<dbReference type="Gene3D" id="3.30.450.270">
    <property type="match status" value="1"/>
</dbReference>
<evidence type="ECO:0000256" key="3">
    <source>
        <dbReference type="ARBA" id="ARBA00011738"/>
    </source>
</evidence>
<dbReference type="SUPFAM" id="SSF55781">
    <property type="entry name" value="GAF domain-like"/>
    <property type="match status" value="2"/>
</dbReference>
<dbReference type="CDD" id="cd00082">
    <property type="entry name" value="HisKA"/>
    <property type="match status" value="1"/>
</dbReference>
<evidence type="ECO:0000256" key="5">
    <source>
        <dbReference type="ARBA" id="ARBA00022543"/>
    </source>
</evidence>
<dbReference type="InterPro" id="IPR003594">
    <property type="entry name" value="HATPase_dom"/>
</dbReference>
<name>A0ABW8NPJ5_9PSED</name>
<evidence type="ECO:0000256" key="6">
    <source>
        <dbReference type="ARBA" id="ARBA00022606"/>
    </source>
</evidence>
<protein>
    <recommendedName>
        <fullName evidence="4">histidine kinase</fullName>
        <ecNumber evidence="4">2.7.13.3</ecNumber>
    </recommendedName>
</protein>
<dbReference type="InterPro" id="IPR043150">
    <property type="entry name" value="Phytochrome_PHY_sf"/>
</dbReference>
<dbReference type="SUPFAM" id="SSF55785">
    <property type="entry name" value="PYP-like sensor domain (PAS domain)"/>
    <property type="match status" value="1"/>
</dbReference>
<dbReference type="InterPro" id="IPR003661">
    <property type="entry name" value="HisK_dim/P_dom"/>
</dbReference>
<keyword evidence="10" id="KW-0472">Membrane</keyword>
<keyword evidence="5" id="KW-0600">Photoreceptor protein</keyword>
<dbReference type="InterPro" id="IPR050351">
    <property type="entry name" value="BphY/WalK/GraS-like"/>
</dbReference>
<keyword evidence="8" id="KW-0418">Kinase</keyword>
<dbReference type="Pfam" id="PF00360">
    <property type="entry name" value="PHY"/>
    <property type="match status" value="1"/>
</dbReference>
<dbReference type="Gene3D" id="3.30.450.20">
    <property type="entry name" value="PAS domain"/>
    <property type="match status" value="1"/>
</dbReference>
<dbReference type="Proteomes" id="UP001621534">
    <property type="component" value="Unassembled WGS sequence"/>
</dbReference>
<dbReference type="PANTHER" id="PTHR42878:SF15">
    <property type="entry name" value="BACTERIOPHYTOCHROME"/>
    <property type="match status" value="1"/>
</dbReference>
<dbReference type="InterPro" id="IPR013654">
    <property type="entry name" value="PAS_2"/>
</dbReference>
<dbReference type="SUPFAM" id="SSF47384">
    <property type="entry name" value="Homodimeric domain of signal transducing histidine kinase"/>
    <property type="match status" value="1"/>
</dbReference>
<dbReference type="InterPro" id="IPR029016">
    <property type="entry name" value="GAF-like_dom_sf"/>
</dbReference>
<keyword evidence="11" id="KW-0675">Receptor</keyword>
<gene>
    <name evidence="14" type="ORF">KW869_00045</name>
</gene>
<dbReference type="InterPro" id="IPR000014">
    <property type="entry name" value="PAS"/>
</dbReference>
<dbReference type="SUPFAM" id="SSF55874">
    <property type="entry name" value="ATPase domain of HSP90 chaperone/DNA topoisomerase II/histidine kinase"/>
    <property type="match status" value="1"/>
</dbReference>
<dbReference type="Gene3D" id="3.30.450.40">
    <property type="match status" value="1"/>
</dbReference>
<evidence type="ECO:0000313" key="14">
    <source>
        <dbReference type="EMBL" id="MFK5731908.1"/>
    </source>
</evidence>
<reference evidence="14 15" key="1">
    <citation type="journal article" date="2012" name="Plant Soil">
        <title>Screening of plant growth-promoting traits in arsenic-resistant bacteria isolated from the rhizosphere of soybean plants from Argentinean agricultural soil.</title>
        <authorList>
            <person name="Wevar Oller A.L."/>
            <person name="Talano M.A."/>
            <person name="Agostini E."/>
        </authorList>
    </citation>
    <scope>NUCLEOTIDE SEQUENCE [LARGE SCALE GENOMIC DNA]</scope>
    <source>
        <strain evidence="14 15">AW4</strain>
    </source>
</reference>
<evidence type="ECO:0000256" key="11">
    <source>
        <dbReference type="ARBA" id="ARBA00023170"/>
    </source>
</evidence>
<dbReference type="InterPro" id="IPR005467">
    <property type="entry name" value="His_kinase_dom"/>
</dbReference>
<evidence type="ECO:0000259" key="13">
    <source>
        <dbReference type="PROSITE" id="PS50109"/>
    </source>
</evidence>
<proteinExistence type="inferred from homology"/>
<evidence type="ECO:0000256" key="1">
    <source>
        <dbReference type="ARBA" id="ARBA00000085"/>
    </source>
</evidence>
<accession>A0ABW8NPJ5</accession>
<evidence type="ECO:0000256" key="9">
    <source>
        <dbReference type="ARBA" id="ARBA00022991"/>
    </source>
</evidence>
<evidence type="ECO:0000259" key="12">
    <source>
        <dbReference type="PROSITE" id="PS50046"/>
    </source>
</evidence>
<dbReference type="EMBL" id="JAHWXS010000001">
    <property type="protein sequence ID" value="MFK5731908.1"/>
    <property type="molecule type" value="Genomic_DNA"/>
</dbReference>
<dbReference type="PRINTS" id="PR01033">
    <property type="entry name" value="PHYTOCHROME"/>
</dbReference>
<dbReference type="InterPro" id="IPR003018">
    <property type="entry name" value="GAF"/>
</dbReference>